<evidence type="ECO:0000259" key="1">
    <source>
        <dbReference type="Pfam" id="PF04577"/>
    </source>
</evidence>
<feature type="domain" description="Glycosyltransferase 61 catalytic" evidence="1">
    <location>
        <begin position="86"/>
        <end position="275"/>
    </location>
</feature>
<dbReference type="InterPro" id="IPR049625">
    <property type="entry name" value="Glyco_transf_61_cat"/>
</dbReference>
<sequence length="369" mass="41698">MEASINYPGATRVRNEFRSRRLHNDTFWRMSYPLVLSGPILKHGETQIMEYSGTVCFTGACEGVKLDRPPKLIQGDVIAMPCSGHYFHFVFETATMLEALHIHGMLEEFPDATLLCYDAIPSPSSRQMLELMGIPLPGRIELGKPDVLYQATGLMIVPPFHNYHYHREPYSSYNQWLLQSIRSRMTPSKLVTNTSRTITSDNDGKGRAIFVSRKGYRRGIQQEEELFTKLKTVLPHLESILPDDFSVAEQANLFASADLIISPHGASLTNLIFADWSKVTVVEVTPVTRAASFRMDTGVQRHYLFTCPSEPGEKDLWDKHLDCDVDNMVDVIKTDVLVHSHNATWRQIEPKRNIPGTLSPPAPKEATKQ</sequence>
<organism evidence="2 3">
    <name type="scientific">Seminavis robusta</name>
    <dbReference type="NCBI Taxonomy" id="568900"/>
    <lineage>
        <taxon>Eukaryota</taxon>
        <taxon>Sar</taxon>
        <taxon>Stramenopiles</taxon>
        <taxon>Ochrophyta</taxon>
        <taxon>Bacillariophyta</taxon>
        <taxon>Bacillariophyceae</taxon>
        <taxon>Bacillariophycidae</taxon>
        <taxon>Naviculales</taxon>
        <taxon>Naviculaceae</taxon>
        <taxon>Seminavis</taxon>
    </lineage>
</organism>
<protein>
    <recommendedName>
        <fullName evidence="1">Glycosyltransferase 61 catalytic domain-containing protein</fullName>
    </recommendedName>
</protein>
<reference evidence="2" key="1">
    <citation type="submission" date="2020-06" db="EMBL/GenBank/DDBJ databases">
        <authorList>
            <consortium name="Plant Systems Biology data submission"/>
        </authorList>
    </citation>
    <scope>NUCLEOTIDE SEQUENCE</scope>
    <source>
        <strain evidence="2">D6</strain>
    </source>
</reference>
<evidence type="ECO:0000313" key="2">
    <source>
        <dbReference type="EMBL" id="CAB9528522.1"/>
    </source>
</evidence>
<keyword evidence="3" id="KW-1185">Reference proteome</keyword>
<dbReference type="AlphaFoldDB" id="A0A9N8HWR2"/>
<dbReference type="Proteomes" id="UP001153069">
    <property type="component" value="Unassembled WGS sequence"/>
</dbReference>
<name>A0A9N8HWR2_9STRA</name>
<dbReference type="EMBL" id="CAICTM010002245">
    <property type="protein sequence ID" value="CAB9528522.1"/>
    <property type="molecule type" value="Genomic_DNA"/>
</dbReference>
<gene>
    <name evidence="2" type="ORF">SEMRO_2247_G320640.2</name>
</gene>
<evidence type="ECO:0000313" key="3">
    <source>
        <dbReference type="Proteomes" id="UP001153069"/>
    </source>
</evidence>
<dbReference type="OrthoDB" id="529273at2759"/>
<comment type="caution">
    <text evidence="2">The sequence shown here is derived from an EMBL/GenBank/DDBJ whole genome shotgun (WGS) entry which is preliminary data.</text>
</comment>
<dbReference type="GO" id="GO:0016757">
    <property type="term" value="F:glycosyltransferase activity"/>
    <property type="evidence" value="ECO:0007669"/>
    <property type="project" value="InterPro"/>
</dbReference>
<accession>A0A9N8HWR2</accession>
<dbReference type="Pfam" id="PF04577">
    <property type="entry name" value="Glyco_transf_61"/>
    <property type="match status" value="1"/>
</dbReference>
<proteinExistence type="predicted"/>